<protein>
    <submittedName>
        <fullName evidence="2">Uncharacterized protein</fullName>
    </submittedName>
</protein>
<gene>
    <name evidence="2" type="ORF">IF1G_02587</name>
</gene>
<evidence type="ECO:0000313" key="3">
    <source>
        <dbReference type="Proteomes" id="UP000315783"/>
    </source>
</evidence>
<name>A0A545V9W3_9HYPO</name>
<feature type="region of interest" description="Disordered" evidence="1">
    <location>
        <begin position="24"/>
        <end position="57"/>
    </location>
</feature>
<dbReference type="Proteomes" id="UP000315783">
    <property type="component" value="Unassembled WGS sequence"/>
</dbReference>
<dbReference type="EMBL" id="SPUK01000003">
    <property type="protein sequence ID" value="TQV98507.1"/>
    <property type="molecule type" value="Genomic_DNA"/>
</dbReference>
<reference evidence="2 3" key="1">
    <citation type="journal article" date="2019" name="Appl. Microbiol. Biotechnol.">
        <title>Genome sequence of Isaria javanica and comparative genome analysis insights into family S53 peptidase evolution in fungal entomopathogens.</title>
        <authorList>
            <person name="Lin R."/>
            <person name="Zhang X."/>
            <person name="Xin B."/>
            <person name="Zou M."/>
            <person name="Gao Y."/>
            <person name="Qin F."/>
            <person name="Hu Q."/>
            <person name="Xie B."/>
            <person name="Cheng X."/>
        </authorList>
    </citation>
    <scope>NUCLEOTIDE SEQUENCE [LARGE SCALE GENOMIC DNA]</scope>
    <source>
        <strain evidence="2 3">IJ1G</strain>
    </source>
</reference>
<evidence type="ECO:0000313" key="2">
    <source>
        <dbReference type="EMBL" id="TQV98507.1"/>
    </source>
</evidence>
<comment type="caution">
    <text evidence="2">The sequence shown here is derived from an EMBL/GenBank/DDBJ whole genome shotgun (WGS) entry which is preliminary data.</text>
</comment>
<feature type="compositionally biased region" description="Low complexity" evidence="1">
    <location>
        <begin position="27"/>
        <end position="36"/>
    </location>
</feature>
<evidence type="ECO:0000256" key="1">
    <source>
        <dbReference type="SAM" id="MobiDB-lite"/>
    </source>
</evidence>
<dbReference type="AlphaFoldDB" id="A0A545V9W3"/>
<organism evidence="2 3">
    <name type="scientific">Cordyceps javanica</name>
    <dbReference type="NCBI Taxonomy" id="43265"/>
    <lineage>
        <taxon>Eukaryota</taxon>
        <taxon>Fungi</taxon>
        <taxon>Dikarya</taxon>
        <taxon>Ascomycota</taxon>
        <taxon>Pezizomycotina</taxon>
        <taxon>Sordariomycetes</taxon>
        <taxon>Hypocreomycetidae</taxon>
        <taxon>Hypocreales</taxon>
        <taxon>Cordycipitaceae</taxon>
        <taxon>Cordyceps</taxon>
    </lineage>
</organism>
<accession>A0A545V9W3</accession>
<keyword evidence="3" id="KW-1185">Reference proteome</keyword>
<sequence length="79" mass="8706">MVRILFMVCSRTARYHLRFATGYVKAPSGPKSPSSSTGRDDSNTERSRVSLFRGGGRAGRGLKSALKSLWFDMPLAKII</sequence>
<proteinExistence type="predicted"/>
<feature type="compositionally biased region" description="Basic and acidic residues" evidence="1">
    <location>
        <begin position="38"/>
        <end position="48"/>
    </location>
</feature>